<evidence type="ECO:0000313" key="2">
    <source>
        <dbReference type="EMBL" id="TKB52831.1"/>
    </source>
</evidence>
<keyword evidence="1" id="KW-0472">Membrane</keyword>
<sequence length="106" mass="11523">MALIDCPACGKRISDKAKTCTHCKVDMSGSTEKIESAQRIAAINKKTQLLNHSFLSLLSFVGGAALWFWGGEAAQNWRQPVGIGLMTCGFVGYLITRVRVALHNRG</sequence>
<dbReference type="EMBL" id="SWCJ01000014">
    <property type="protein sequence ID" value="TKB52831.1"/>
    <property type="molecule type" value="Genomic_DNA"/>
</dbReference>
<protein>
    <submittedName>
        <fullName evidence="2">Zinc ribbon domain-containing protein</fullName>
    </submittedName>
</protein>
<keyword evidence="1" id="KW-1133">Transmembrane helix</keyword>
<accession>A0A4U1BMP8</accession>
<dbReference type="AlphaFoldDB" id="A0A4U1BMP8"/>
<feature type="transmembrane region" description="Helical" evidence="1">
    <location>
        <begin position="49"/>
        <end position="69"/>
    </location>
</feature>
<reference evidence="2 3" key="1">
    <citation type="submission" date="2019-04" db="EMBL/GenBank/DDBJ databases">
        <authorList>
            <person name="Hwang J.C."/>
        </authorList>
    </citation>
    <scope>NUCLEOTIDE SEQUENCE [LARGE SCALE GENOMIC DNA]</scope>
    <source>
        <strain evidence="2 3">IMCC35002</strain>
    </source>
</reference>
<keyword evidence="3" id="KW-1185">Reference proteome</keyword>
<evidence type="ECO:0000256" key="1">
    <source>
        <dbReference type="SAM" id="Phobius"/>
    </source>
</evidence>
<comment type="caution">
    <text evidence="2">The sequence shown here is derived from an EMBL/GenBank/DDBJ whole genome shotgun (WGS) entry which is preliminary data.</text>
</comment>
<keyword evidence="1" id="KW-0812">Transmembrane</keyword>
<name>A0A4U1BMP8_9GAMM</name>
<proteinExistence type="predicted"/>
<gene>
    <name evidence="2" type="ORF">FCL42_16110</name>
</gene>
<feature type="transmembrane region" description="Helical" evidence="1">
    <location>
        <begin position="81"/>
        <end position="102"/>
    </location>
</feature>
<dbReference type="OrthoDB" id="8685152at2"/>
<dbReference type="RefSeq" id="WP_136864454.1">
    <property type="nucleotide sequence ID" value="NZ_SWCJ01000014.1"/>
</dbReference>
<evidence type="ECO:0000313" key="3">
    <source>
        <dbReference type="Proteomes" id="UP000305675"/>
    </source>
</evidence>
<organism evidence="2 3">
    <name type="scientific">Ferrimonas aestuarii</name>
    <dbReference type="NCBI Taxonomy" id="2569539"/>
    <lineage>
        <taxon>Bacteria</taxon>
        <taxon>Pseudomonadati</taxon>
        <taxon>Pseudomonadota</taxon>
        <taxon>Gammaproteobacteria</taxon>
        <taxon>Alteromonadales</taxon>
        <taxon>Ferrimonadaceae</taxon>
        <taxon>Ferrimonas</taxon>
    </lineage>
</organism>
<dbReference type="Proteomes" id="UP000305675">
    <property type="component" value="Unassembled WGS sequence"/>
</dbReference>